<feature type="domain" description="Core-binding (CB)" evidence="6">
    <location>
        <begin position="69"/>
        <end position="149"/>
    </location>
</feature>
<evidence type="ECO:0000256" key="2">
    <source>
        <dbReference type="ARBA" id="ARBA00023125"/>
    </source>
</evidence>
<reference evidence="7 8" key="1">
    <citation type="submission" date="2018-10" db="EMBL/GenBank/DDBJ databases">
        <authorList>
            <person name="Peiro R."/>
            <person name="Begona"/>
            <person name="Cbmso G."/>
            <person name="Lopez M."/>
            <person name="Gonzalez S."/>
            <person name="Sacristan E."/>
            <person name="Castillo E."/>
        </authorList>
    </citation>
    <scope>NUCLEOTIDE SEQUENCE [LARGE SCALE GENOMIC DNA]</scope>
    <source>
        <strain evidence="7">TTHNAR1</strain>
    </source>
</reference>
<dbReference type="Gene3D" id="1.10.443.10">
    <property type="entry name" value="Intergrase catalytic core"/>
    <property type="match status" value="1"/>
</dbReference>
<dbReference type="PANTHER" id="PTHR30349:SF41">
    <property type="entry name" value="INTEGRASE_RECOMBINASE PROTEIN MJ0367-RELATED"/>
    <property type="match status" value="1"/>
</dbReference>
<keyword evidence="2 4" id="KW-0238">DNA-binding</keyword>
<evidence type="ECO:0000313" key="7">
    <source>
        <dbReference type="EMBL" id="VCU53777.1"/>
    </source>
</evidence>
<feature type="domain" description="Tyr recombinase" evidence="5">
    <location>
        <begin position="171"/>
        <end position="362"/>
    </location>
</feature>
<dbReference type="GO" id="GO:0003677">
    <property type="term" value="F:DNA binding"/>
    <property type="evidence" value="ECO:0007669"/>
    <property type="project" value="UniProtKB-UniRule"/>
</dbReference>
<dbReference type="PROSITE" id="PS51900">
    <property type="entry name" value="CB"/>
    <property type="match status" value="1"/>
</dbReference>
<proteinExistence type="inferred from homology"/>
<comment type="similarity">
    <text evidence="1">Belongs to the 'phage' integrase family.</text>
</comment>
<organism evidence="7 8">
    <name type="scientific">Thermus thermophilus</name>
    <dbReference type="NCBI Taxonomy" id="274"/>
    <lineage>
        <taxon>Bacteria</taxon>
        <taxon>Thermotogati</taxon>
        <taxon>Deinococcota</taxon>
        <taxon>Deinococci</taxon>
        <taxon>Thermales</taxon>
        <taxon>Thermaceae</taxon>
        <taxon>Thermus</taxon>
    </lineage>
</organism>
<dbReference type="InterPro" id="IPR002104">
    <property type="entry name" value="Integrase_catalytic"/>
</dbReference>
<protein>
    <submittedName>
        <fullName evidence="7">Transposase from transposon Tn916</fullName>
    </submittedName>
</protein>
<dbReference type="InterPro" id="IPR050090">
    <property type="entry name" value="Tyrosine_recombinase_XerCD"/>
</dbReference>
<dbReference type="Proteomes" id="UP000279841">
    <property type="component" value="Chromosome"/>
</dbReference>
<dbReference type="Pfam" id="PF00589">
    <property type="entry name" value="Phage_integrase"/>
    <property type="match status" value="1"/>
</dbReference>
<name>A0A3P4ARK8_THETH</name>
<dbReference type="InterPro" id="IPR044068">
    <property type="entry name" value="CB"/>
</dbReference>
<evidence type="ECO:0000259" key="5">
    <source>
        <dbReference type="PROSITE" id="PS51898"/>
    </source>
</evidence>
<sequence>MKRKRGRGEGSIFRRKDGRWAGFVTLGRRPDGRQVKKWVYGRTRQEVAEKLARLLPQAWTGTIPDAGRLKLGDWLLHWIEERTTRKALRPTTVRNYRVYLGHLDPVLHTPISRLTALQLRALFQGLAYLSPSHRRHIYQFLRAALRDAVRADLIPSNPMDAVDPPEGGPVRPARAWTPEEVTRFLEASKEHRLFPLFALMLATGLRIGEALALRWEDWEGDVLHVRHTLRRDGTLGPAKTPGSVAPIYLDPDTQALLAWWRERLEEEKASTPDWQDHGLMFPSSKGTPLEYNNFKRAFYALQEKAGVSRITPHGLRHTYTSLALRAGLPPKVVAARLRHKDVKLTLQVYQQLMNEDLKEAALPLDTLLHLQNRNKRDRSASKAGRKKALQ</sequence>
<evidence type="ECO:0000256" key="1">
    <source>
        <dbReference type="ARBA" id="ARBA00008857"/>
    </source>
</evidence>
<dbReference type="SUPFAM" id="SSF56349">
    <property type="entry name" value="DNA breaking-rejoining enzymes"/>
    <property type="match status" value="1"/>
</dbReference>
<dbReference type="EMBL" id="LR027517">
    <property type="protein sequence ID" value="VCU53777.1"/>
    <property type="molecule type" value="Genomic_DNA"/>
</dbReference>
<evidence type="ECO:0000256" key="4">
    <source>
        <dbReference type="PROSITE-ProRule" id="PRU01248"/>
    </source>
</evidence>
<dbReference type="GO" id="GO:0015074">
    <property type="term" value="P:DNA integration"/>
    <property type="evidence" value="ECO:0007669"/>
    <property type="project" value="InterPro"/>
</dbReference>
<evidence type="ECO:0000313" key="8">
    <source>
        <dbReference type="Proteomes" id="UP000279841"/>
    </source>
</evidence>
<evidence type="ECO:0000256" key="3">
    <source>
        <dbReference type="ARBA" id="ARBA00023172"/>
    </source>
</evidence>
<accession>A0A3P4ARK8</accession>
<dbReference type="InterPro" id="IPR010998">
    <property type="entry name" value="Integrase_recombinase_N"/>
</dbReference>
<dbReference type="PANTHER" id="PTHR30349">
    <property type="entry name" value="PHAGE INTEGRASE-RELATED"/>
    <property type="match status" value="1"/>
</dbReference>
<dbReference type="InterPro" id="IPR011010">
    <property type="entry name" value="DNA_brk_join_enz"/>
</dbReference>
<dbReference type="GO" id="GO:0006310">
    <property type="term" value="P:DNA recombination"/>
    <property type="evidence" value="ECO:0007669"/>
    <property type="project" value="UniProtKB-KW"/>
</dbReference>
<dbReference type="Gene3D" id="1.10.150.130">
    <property type="match status" value="1"/>
</dbReference>
<evidence type="ECO:0000259" key="6">
    <source>
        <dbReference type="PROSITE" id="PS51900"/>
    </source>
</evidence>
<dbReference type="AlphaFoldDB" id="A0A3P4ARK8"/>
<dbReference type="PROSITE" id="PS51898">
    <property type="entry name" value="TYR_RECOMBINASE"/>
    <property type="match status" value="1"/>
</dbReference>
<dbReference type="RefSeq" id="WP_124105034.1">
    <property type="nucleotide sequence ID" value="NZ_LR027517.1"/>
</dbReference>
<dbReference type="InterPro" id="IPR013762">
    <property type="entry name" value="Integrase-like_cat_sf"/>
</dbReference>
<gene>
    <name evidence="7" type="primary">Int-Tn_2</name>
    <name evidence="7" type="ORF">TTHN1_01563</name>
</gene>
<dbReference type="CDD" id="cd01189">
    <property type="entry name" value="INT_ICEBs1_C_like"/>
    <property type="match status" value="1"/>
</dbReference>
<keyword evidence="3" id="KW-0233">DNA recombination</keyword>